<dbReference type="SUPFAM" id="SSF81301">
    <property type="entry name" value="Nucleotidyltransferase"/>
    <property type="match status" value="1"/>
</dbReference>
<keyword evidence="3" id="KW-1185">Reference proteome</keyword>
<dbReference type="EC" id="2.7.7.-" evidence="2"/>
<evidence type="ECO:0000259" key="1">
    <source>
        <dbReference type="Pfam" id="PF01909"/>
    </source>
</evidence>
<reference evidence="2 3" key="1">
    <citation type="submission" date="2023-08" db="EMBL/GenBank/DDBJ databases">
        <title>Draft genome sequence of Thermococcus waiotapuensis WT1T, a thermophilic sulphur-dependent archaeon from order Thermococcales.</title>
        <authorList>
            <person name="Manners S.H."/>
            <person name="Carere C.R."/>
            <person name="Dhami M.K."/>
            <person name="Dobson R.C.J."/>
            <person name="Stott M.B."/>
        </authorList>
    </citation>
    <scope>NUCLEOTIDE SEQUENCE [LARGE SCALE GENOMIC DNA]</scope>
    <source>
        <strain evidence="2 3">WT1</strain>
    </source>
</reference>
<keyword evidence="2" id="KW-0548">Nucleotidyltransferase</keyword>
<gene>
    <name evidence="2" type="ORF">RBI02_06675</name>
</gene>
<dbReference type="InterPro" id="IPR002934">
    <property type="entry name" value="Polymerase_NTP_transf_dom"/>
</dbReference>
<dbReference type="Pfam" id="PF01909">
    <property type="entry name" value="NTP_transf_2"/>
    <property type="match status" value="1"/>
</dbReference>
<dbReference type="PANTHER" id="PTHR33933">
    <property type="entry name" value="NUCLEOTIDYLTRANSFERASE"/>
    <property type="match status" value="1"/>
</dbReference>
<dbReference type="EMBL" id="JAVDZE010000002">
    <property type="protein sequence ID" value="MDV3104220.1"/>
    <property type="molecule type" value="Genomic_DNA"/>
</dbReference>
<protein>
    <submittedName>
        <fullName evidence="2">Nucleotidyltransferase domain-containing protein</fullName>
        <ecNumber evidence="2">2.7.7.-</ecNumber>
    </submittedName>
</protein>
<dbReference type="InterPro" id="IPR052548">
    <property type="entry name" value="Type_VII_TA_antitoxin"/>
</dbReference>
<evidence type="ECO:0000313" key="3">
    <source>
        <dbReference type="Proteomes" id="UP001245683"/>
    </source>
</evidence>
<comment type="caution">
    <text evidence="2">The sequence shown here is derived from an EMBL/GenBank/DDBJ whole genome shotgun (WGS) entry which is preliminary data.</text>
</comment>
<dbReference type="Gene3D" id="3.30.460.10">
    <property type="entry name" value="Beta Polymerase, domain 2"/>
    <property type="match status" value="1"/>
</dbReference>
<keyword evidence="2" id="KW-0808">Transferase</keyword>
<name>A0AAE4NWZ4_9EURY</name>
<organism evidence="2 3">
    <name type="scientific">Thermococcus waiotapuensis</name>
    <dbReference type="NCBI Taxonomy" id="90909"/>
    <lineage>
        <taxon>Archaea</taxon>
        <taxon>Methanobacteriati</taxon>
        <taxon>Methanobacteriota</taxon>
        <taxon>Thermococci</taxon>
        <taxon>Thermococcales</taxon>
        <taxon>Thermococcaceae</taxon>
        <taxon>Thermococcus</taxon>
    </lineage>
</organism>
<proteinExistence type="predicted"/>
<evidence type="ECO:0000313" key="2">
    <source>
        <dbReference type="EMBL" id="MDV3104220.1"/>
    </source>
</evidence>
<dbReference type="InterPro" id="IPR043519">
    <property type="entry name" value="NT_sf"/>
</dbReference>
<dbReference type="AlphaFoldDB" id="A0AAE4NWZ4"/>
<dbReference type="PANTHER" id="PTHR33933:SF3">
    <property type="entry name" value="PROTEIN ADENYLYLTRANSFERASE MJ0604-RELATED"/>
    <property type="match status" value="1"/>
</dbReference>
<feature type="domain" description="Polymerase nucleotidyl transferase" evidence="1">
    <location>
        <begin position="12"/>
        <end position="86"/>
    </location>
</feature>
<dbReference type="GO" id="GO:0016779">
    <property type="term" value="F:nucleotidyltransferase activity"/>
    <property type="evidence" value="ECO:0007669"/>
    <property type="project" value="UniProtKB-KW"/>
</dbReference>
<dbReference type="Proteomes" id="UP001245683">
    <property type="component" value="Unassembled WGS sequence"/>
</dbReference>
<dbReference type="CDD" id="cd05403">
    <property type="entry name" value="NT_KNTase_like"/>
    <property type="match status" value="1"/>
</dbReference>
<sequence>MMEKEPIKETVVEVCGELGIGLEEVVLFGSRARGDFSEDSDWNILLVTGRELGWKERLRLSGEIRKRLYEMKPTTSRILPLKLDIRATTLFRGRLPLVPVCAG</sequence>
<dbReference type="RefSeq" id="WP_315342077.1">
    <property type="nucleotide sequence ID" value="NZ_JAVDZE010000002.1"/>
</dbReference>
<accession>A0AAE4NWZ4</accession>